<comment type="subcellular location">
    <subcellularLocation>
        <location evidence="1">Cell envelope</location>
    </subcellularLocation>
</comment>
<feature type="signal peptide" evidence="4">
    <location>
        <begin position="1"/>
        <end position="21"/>
    </location>
</feature>
<dbReference type="PROSITE" id="PS51257">
    <property type="entry name" value="PROKAR_LIPOPROTEIN"/>
    <property type="match status" value="1"/>
</dbReference>
<dbReference type="Proteomes" id="UP000629619">
    <property type="component" value="Unassembled WGS sequence"/>
</dbReference>
<dbReference type="RefSeq" id="WP_203683184.1">
    <property type="nucleotide sequence ID" value="NZ_BOMW01000054.1"/>
</dbReference>
<accession>A0A919TLZ9</accession>
<dbReference type="InterPro" id="IPR050555">
    <property type="entry name" value="Bact_Solute-Bind_Prot2"/>
</dbReference>
<evidence type="ECO:0000313" key="6">
    <source>
        <dbReference type="EMBL" id="GIF07791.1"/>
    </source>
</evidence>
<proteinExistence type="predicted"/>
<dbReference type="GO" id="GO:0030246">
    <property type="term" value="F:carbohydrate binding"/>
    <property type="evidence" value="ECO:0007669"/>
    <property type="project" value="TreeGrafter"/>
</dbReference>
<evidence type="ECO:0000256" key="2">
    <source>
        <dbReference type="ARBA" id="ARBA00022729"/>
    </source>
</evidence>
<evidence type="ECO:0000256" key="3">
    <source>
        <dbReference type="SAM" id="MobiDB-lite"/>
    </source>
</evidence>
<dbReference type="PANTHER" id="PTHR30036">
    <property type="entry name" value="D-XYLOSE-BINDING PERIPLASMIC PROTEIN"/>
    <property type="match status" value="1"/>
</dbReference>
<dbReference type="Pfam" id="PF13407">
    <property type="entry name" value="Peripla_BP_4"/>
    <property type="match status" value="1"/>
</dbReference>
<dbReference type="PANTHER" id="PTHR30036:SF1">
    <property type="entry name" value="D-XYLOSE-BINDING PERIPLASMIC PROTEIN"/>
    <property type="match status" value="1"/>
</dbReference>
<dbReference type="InterPro" id="IPR028082">
    <property type="entry name" value="Peripla_BP_I"/>
</dbReference>
<sequence>MRKALIALAAAGLMTSVTLTACDGGSDDGDSGDSGSGIHSTATSSGEGKGGVGVVLPDTQSSTRWSNDDPKYLKQAFKAANVPVEIQNAENDPEAFKGIAKAMLDSGIKVLLIANLDSVSGKFVIDLAKAKKVPVIDYDRLTLNGGADYYVSFNNEKVGVLQAQGLAQCLQERNVTKPVIAELNGSSTDNNAKLFKDGYDSILQPKYDNSEYIKGPDQFVPKWDNNEGKEIFTQMLKQWPDITGVLSANDGLGNAAIEVLKKNKLNGKVPVTGQDATVQGLQNILAGDQCMTVYKPTKKEADAAAQLAIALVKGQKRNPRDKVKDPESGAYIAAELLDPIPVTAENMMAAVVKDGFVTTKEICTAKYLAKCQQYGLAATGADSAG</sequence>
<evidence type="ECO:0000259" key="5">
    <source>
        <dbReference type="Pfam" id="PF13407"/>
    </source>
</evidence>
<feature type="domain" description="Periplasmic binding protein" evidence="5">
    <location>
        <begin position="55"/>
        <end position="316"/>
    </location>
</feature>
<reference evidence="6" key="1">
    <citation type="submission" date="2021-01" db="EMBL/GenBank/DDBJ databases">
        <title>Whole genome shotgun sequence of Actinoplanes siamensis NBRC 109076.</title>
        <authorList>
            <person name="Komaki H."/>
            <person name="Tamura T."/>
        </authorList>
    </citation>
    <scope>NUCLEOTIDE SEQUENCE</scope>
    <source>
        <strain evidence="6">NBRC 109076</strain>
    </source>
</reference>
<name>A0A919TLZ9_9ACTN</name>
<evidence type="ECO:0000256" key="4">
    <source>
        <dbReference type="SAM" id="SignalP"/>
    </source>
</evidence>
<keyword evidence="7" id="KW-1185">Reference proteome</keyword>
<dbReference type="AlphaFoldDB" id="A0A919TLZ9"/>
<dbReference type="GO" id="GO:0030288">
    <property type="term" value="C:outer membrane-bounded periplasmic space"/>
    <property type="evidence" value="ECO:0007669"/>
    <property type="project" value="TreeGrafter"/>
</dbReference>
<gene>
    <name evidence="6" type="ORF">Asi03nite_53290</name>
</gene>
<dbReference type="Gene3D" id="3.40.50.2300">
    <property type="match status" value="2"/>
</dbReference>
<organism evidence="6 7">
    <name type="scientific">Actinoplanes siamensis</name>
    <dbReference type="NCBI Taxonomy" id="1223317"/>
    <lineage>
        <taxon>Bacteria</taxon>
        <taxon>Bacillati</taxon>
        <taxon>Actinomycetota</taxon>
        <taxon>Actinomycetes</taxon>
        <taxon>Micromonosporales</taxon>
        <taxon>Micromonosporaceae</taxon>
        <taxon>Actinoplanes</taxon>
    </lineage>
</organism>
<feature type="region of interest" description="Disordered" evidence="3">
    <location>
        <begin position="27"/>
        <end position="68"/>
    </location>
</feature>
<keyword evidence="2 4" id="KW-0732">Signal</keyword>
<dbReference type="SUPFAM" id="SSF53822">
    <property type="entry name" value="Periplasmic binding protein-like I"/>
    <property type="match status" value="1"/>
</dbReference>
<evidence type="ECO:0000256" key="1">
    <source>
        <dbReference type="ARBA" id="ARBA00004196"/>
    </source>
</evidence>
<dbReference type="InterPro" id="IPR025997">
    <property type="entry name" value="SBP_2_dom"/>
</dbReference>
<comment type="caution">
    <text evidence="6">The sequence shown here is derived from an EMBL/GenBank/DDBJ whole genome shotgun (WGS) entry which is preliminary data.</text>
</comment>
<dbReference type="EMBL" id="BOMW01000054">
    <property type="protein sequence ID" value="GIF07791.1"/>
    <property type="molecule type" value="Genomic_DNA"/>
</dbReference>
<protein>
    <submittedName>
        <fullName evidence="6">Sugar ABC transporter substrate-binding protein</fullName>
    </submittedName>
</protein>
<feature type="chain" id="PRO_5037617543" evidence="4">
    <location>
        <begin position="22"/>
        <end position="385"/>
    </location>
</feature>
<evidence type="ECO:0000313" key="7">
    <source>
        <dbReference type="Proteomes" id="UP000629619"/>
    </source>
</evidence>